<keyword evidence="2" id="KW-0539">Nucleus</keyword>
<dbReference type="GO" id="GO:0005634">
    <property type="term" value="C:nucleus"/>
    <property type="evidence" value="ECO:0007669"/>
    <property type="project" value="UniProtKB-SubCell"/>
</dbReference>
<keyword evidence="8" id="KW-1185">Reference proteome</keyword>
<sequence length="1450" mass="162471">MHCMYKQIHPATGIEHCICAHFFSWEEKNLIVAGVNQLHVYRLSSEPELVSPDGLLVTEPEKEDVKTRLECLASYSVHGNIQSLAAVKLAGANRDVLLLSFLDAKLSVVEYDPSTHDLKTCSLHQFEEPELKGGYHSNIHLPIVRIDPDGRCAGMLIYGTHLVVLPFRKDALMDDLDSLSGSVGKSPIMSSYTIDLRKMDEKIINILDIQFLHGYFEPTVFILYEPLSTWAGRTAVRTDTCCIVAISLNIQQKVHPVIWSQASLPFDCFSVAPIPKPIGGVLIFAVNSLLYLNQSVPPFGVSLNSIAESSSAFPLKSQDNVQCTLDCARFAIISNDRLVLSLKGGELYVLTLVVDRMRCMRDFHFDRAASSVLTTNMCVCADGYLFLGSRLGNSLLLKYTEKSSGTVIQAEEKRSGVSTNKKRRVEGLEQLASDVSEIENDDELEVYGAFETQPGTKIASYTFEVCDNIWNIAPCGQVAMGEPAFLSEEYSSHIDPDLELVTTSGHGKNGAISVLQHSIRPQVVTTFSLSGCIDMWTVHSATSLNDTDEDAQETKTSSADSAQESAVGGGHAFLVLSRRESSMVLQTGNEINELDHSGFSTQTSTVFVGNIGNKRYILQVSPTSMRLLEGIKQIQHIPVDLGSSIQSCSVCDPHVVVMGAEGQMMMFTLKDDRLMGGARLSASKMPIPQKPRILAVTTYKDYSGLFVTETPKAEDLVTKIEQVRPAEKAPSFKPDEVDDEDELLYGDTSIFTVPEKKPSGDAKDMYVFTFTIHHITKKKEIKVSSWLLISREHGQLEIYSLTEFKLVYTVKSFPLGQRTLVDSGPSFDPTKTGMTSEKTSTGEMPVVKEIQMFGLGHNKSRPYLMARVEEDLLIYEVFPRVPSAADIQMTGEHLRIRFHKVSHELILREKPSHARRKGEDDDEPPDENTPPDHIQQLRYFDDVSGYSGVFICGPYPHWMFMTSKGSLRIHPMGIDGWVTCFAPFHNVNCPKGFLYFNRKSDLCICVLPTHVTYDAPWPIRKVPLRCTPHYITYHSDSKLYAVVTSIEESTNKFPRVMSDDREWDYVERNERFIYPNMSKYTVQLFTPSTWEVIPDTRYDCEDWEHITCLENAQLKSEGTISGLKGFVTMGTAYCMGEDVVARGRIIILDVIEVVPEPGQPLTKNKIKVLYDKEQKGPVSAISYLNGLLVTAIGQKIYIWSLKDDDLSGVAFIDSLIYIHSLHVIKNIIIAADVLKSIALYRFQEDLRVLSFVSRDIKPLETYAAEFMVDGDTLNFAVTDRNRNIVILAYLPEVRESHGGNRLLRRADFNIGSHVNTMFRARCKMEDPSTSKKNVAASENKHVTYFATLDGSIGYLLPIQEKVFRRQQMLQGSMISQLPSPAGLNPKAYRAFKSSRVDTNNPMRNILDGELCWKFLYLSAMEKTEVARKIGTTVDQLIDDLMEFDRLTAHF</sequence>
<evidence type="ECO:0000256" key="2">
    <source>
        <dbReference type="ARBA" id="ARBA00023242"/>
    </source>
</evidence>
<dbReference type="EMBL" id="CAXITT010000596">
    <property type="protein sequence ID" value="CAL1544085.1"/>
    <property type="molecule type" value="Genomic_DNA"/>
</dbReference>
<name>A0AAV2IDF6_LYMST</name>
<dbReference type="InterPro" id="IPR058543">
    <property type="entry name" value="Beta-prop_RSE1/DDB1/CPSF1_2nd"/>
</dbReference>
<comment type="subcellular location">
    <subcellularLocation>
        <location evidence="1">Nucleus</location>
    </subcellularLocation>
</comment>
<dbReference type="InterPro" id="IPR015943">
    <property type="entry name" value="WD40/YVTN_repeat-like_dom_sf"/>
</dbReference>
<dbReference type="InterPro" id="IPR004871">
    <property type="entry name" value="RSE1/DDB1/CPSF1_C"/>
</dbReference>
<dbReference type="Gene3D" id="2.130.10.10">
    <property type="entry name" value="YVTN repeat-like/Quinoprotein amine dehydrogenase"/>
    <property type="match status" value="3"/>
</dbReference>
<dbReference type="PANTHER" id="PTHR10644">
    <property type="entry name" value="DNA REPAIR/RNA PROCESSING CPSF FAMILY"/>
    <property type="match status" value="1"/>
</dbReference>
<feature type="domain" description="RSE1/DDB1/CPSF1 C-terminal" evidence="4">
    <location>
        <begin position="1080"/>
        <end position="1415"/>
    </location>
</feature>
<evidence type="ECO:0008006" key="9">
    <source>
        <dbReference type="Google" id="ProtNLM"/>
    </source>
</evidence>
<feature type="region of interest" description="Disordered" evidence="3">
    <location>
        <begin position="909"/>
        <end position="933"/>
    </location>
</feature>
<dbReference type="FunFam" id="2.130.10.10:FF:000100">
    <property type="entry name" value="Cleavage and polyadenylation specificity factor subunit 1"/>
    <property type="match status" value="1"/>
</dbReference>
<feature type="domain" description="RSE1/DDB1/CPSF1 first beta-propeller" evidence="5">
    <location>
        <begin position="14"/>
        <end position="410"/>
    </location>
</feature>
<dbReference type="InterPro" id="IPR018846">
    <property type="entry name" value="Beta-prop_RSE1/DDB1/CPSF1_1st"/>
</dbReference>
<evidence type="ECO:0000259" key="4">
    <source>
        <dbReference type="Pfam" id="PF03178"/>
    </source>
</evidence>
<dbReference type="Gene3D" id="1.10.150.910">
    <property type="match status" value="1"/>
</dbReference>
<dbReference type="Pfam" id="PF10433">
    <property type="entry name" value="Beta-prop_RSE1_1st"/>
    <property type="match status" value="1"/>
</dbReference>
<proteinExistence type="predicted"/>
<feature type="domain" description="RSE1/DDB1/CPSF1 second beta-propeller" evidence="6">
    <location>
        <begin position="521"/>
        <end position="1007"/>
    </location>
</feature>
<comment type="caution">
    <text evidence="7">The sequence shown here is derived from an EMBL/GenBank/DDBJ whole genome shotgun (WGS) entry which is preliminary data.</text>
</comment>
<dbReference type="FunFam" id="2.130.10.10:FF:000118">
    <property type="entry name" value="Cleavage and polyadenylation specificity factor subunit 1"/>
    <property type="match status" value="1"/>
</dbReference>
<evidence type="ECO:0000259" key="5">
    <source>
        <dbReference type="Pfam" id="PF10433"/>
    </source>
</evidence>
<dbReference type="GO" id="GO:0003676">
    <property type="term" value="F:nucleic acid binding"/>
    <property type="evidence" value="ECO:0007669"/>
    <property type="project" value="InterPro"/>
</dbReference>
<dbReference type="Proteomes" id="UP001497497">
    <property type="component" value="Unassembled WGS sequence"/>
</dbReference>
<dbReference type="Pfam" id="PF23726">
    <property type="entry name" value="Beta-prop_RSE1_2nd"/>
    <property type="match status" value="1"/>
</dbReference>
<evidence type="ECO:0000313" key="8">
    <source>
        <dbReference type="Proteomes" id="UP001497497"/>
    </source>
</evidence>
<dbReference type="InterPro" id="IPR050358">
    <property type="entry name" value="RSE1/DDB1/CFT1"/>
</dbReference>
<evidence type="ECO:0000256" key="1">
    <source>
        <dbReference type="ARBA" id="ARBA00004123"/>
    </source>
</evidence>
<evidence type="ECO:0000256" key="3">
    <source>
        <dbReference type="SAM" id="MobiDB-lite"/>
    </source>
</evidence>
<reference evidence="7 8" key="1">
    <citation type="submission" date="2024-04" db="EMBL/GenBank/DDBJ databases">
        <authorList>
            <consortium name="Genoscope - CEA"/>
            <person name="William W."/>
        </authorList>
    </citation>
    <scope>NUCLEOTIDE SEQUENCE [LARGE SCALE GENOMIC DNA]</scope>
</reference>
<accession>A0AAV2IDF6</accession>
<evidence type="ECO:0000259" key="6">
    <source>
        <dbReference type="Pfam" id="PF23726"/>
    </source>
</evidence>
<gene>
    <name evidence="7" type="ORF">GSLYS_00017598001</name>
</gene>
<feature type="region of interest" description="Disordered" evidence="3">
    <location>
        <begin position="544"/>
        <end position="565"/>
    </location>
</feature>
<dbReference type="Pfam" id="PF03178">
    <property type="entry name" value="CPSF_A"/>
    <property type="match status" value="1"/>
</dbReference>
<protein>
    <recommendedName>
        <fullName evidence="9">Cleavage and polyadenylation specificity factor subunit 1</fullName>
    </recommendedName>
</protein>
<organism evidence="7 8">
    <name type="scientific">Lymnaea stagnalis</name>
    <name type="common">Great pond snail</name>
    <name type="synonym">Helix stagnalis</name>
    <dbReference type="NCBI Taxonomy" id="6523"/>
    <lineage>
        <taxon>Eukaryota</taxon>
        <taxon>Metazoa</taxon>
        <taxon>Spiralia</taxon>
        <taxon>Lophotrochozoa</taxon>
        <taxon>Mollusca</taxon>
        <taxon>Gastropoda</taxon>
        <taxon>Heterobranchia</taxon>
        <taxon>Euthyneura</taxon>
        <taxon>Panpulmonata</taxon>
        <taxon>Hygrophila</taxon>
        <taxon>Lymnaeoidea</taxon>
        <taxon>Lymnaeidae</taxon>
        <taxon>Lymnaea</taxon>
    </lineage>
</organism>
<evidence type="ECO:0000313" key="7">
    <source>
        <dbReference type="EMBL" id="CAL1544085.1"/>
    </source>
</evidence>
<feature type="compositionally biased region" description="Polar residues" evidence="3">
    <location>
        <begin position="554"/>
        <end position="564"/>
    </location>
</feature>